<feature type="region of interest" description="Disordered" evidence="7">
    <location>
        <begin position="1"/>
        <end position="57"/>
    </location>
</feature>
<sequence length="2162" mass="236109">MSTRVTATNDKMAPDQHRQVNDQDEAQKENQFKRRDERAGHHHHHQHAPARNSKRPASAIIPSIMGDQYVGQMLGGTVGGATSGNNQQAPSSRQHKLKQRFTVIRKLGKGTYGKVQLAINKETGQEVAIKTIKKTKIENEQDLERVRREIQIMSSIEHPHIIHIYEVFENKDKIVLIMQYAPGGELYEYVSQSKVLDEHEARRLFRQIATAIYYCHQNKICHRDLKLENILLDEKNNAKLADFGLSNVFDKSRQLKTFCGSPLYASPEIVQGSPYEGPEVDCWSLGVLLYTLVYGAMPFDGSNFKRLVKQISEASYYEPKQRSQASPLIGRLLCADPVQRATIRDICLDPWVNGQLPGPAEVLRLSPTTNTAGQSSSSSPQQHHHHHPPLLKVAQDMANLTPVRLDILLALTPNASDQQQQQPLQAQAAVTDQMQTRQPQTQAMERGRAEEDLNKGPVQQQQQQQQKQRELMMDHFGYNLMDVNNDERSTSPVAKYVVRDLVAAGPGEAPSNEDDEVKMVTGDDELQEMKEAEEATAAAAAANLIEKEGTSGVSGSEGEAQEETGLTGHGETGEHQAQSPMHVEEVHKQETEQTDPAIKHDKEAAASVTQMVVDSAMEAAAEPEKVHEHNDSGRLEQRVDEEQQEEGSHADGRAQPEPPTTDEPPITMDIDTNITEAVKTEKDPIDAPSSGSAETPMVPPTATVEPELDGSTQPKEIDSGELEGQDKTAASSGDATGVPAAEGAVESKPKRVKKRIVVVKKKKKVVKKDAAADDNKEQGHEEDTTSEIAPKSSGLDGAETGNKKEPAGPASSGPGKVRIPETFQATNADGGGAPSEQTPSSQPKPAAATRRQSALIADVSQKLLQQQQQDGSQTTSSSAIEMDQHQLASVRVSDTKSEFERRASLAVAAATTAAITPPASTSPRGSERNLTSSPVQQQQHEVEAKVNGQTVDKPKSVVQPEPVAVQTKQEPVTTIPWTTISAEPVIRLDPIEFQQLKVIAPPASEPLTPTNSNQLPLVSHETLAKCADRLSADAYVNREGSRSDSVETIKAESIESRRSHSPHESSTSPSVSGTNDNNNNEKKNIRTSLQINLQGATAAAANRGTLATPASSKITMHQGNQQQLVSTASGQIGPAPIARSYKKVTFTKDGTCVTETGRIYSTQADDGTVRHVERKSKVTHYPSDTPIDSANPIAGLRATEASSHEEIVYESSVTDGAASCWNHQAAASDFQPTSSNRLERLVMPSERFCPADEADLLFHEHESSTGAGSSSANSGSQFYQRNRADSGSSCSSGSTDVFDDIFDTWTGAISMFNQGRHLDELRNSLMQNRRAFVAGSPLGRLTNSSLARRNHSGGSMRDRSGRPQSSGAAYFPDEHQQTSAGLMNQNVFGFGQQPRRHRQRHHHRHSSSRAPSSAGGRSSADPSGYESDVPSFERPGSATLGAARGRFGSSNLFPRPDESGIGFGMDADRGGFFESDNWHDDSGSLLDRLELEHEMMRRRFAQQRMWKGSTPTLHEIPDRGEEFTSGYNNNQEPMMQAAHHSTHQVDPSSGPTLHQFMGQPNQAAHFQQQQQQQQRQQQVKRSSVVCQTSSGASIRQSTPLGSAPVRRNTANLADHLPPRQPVGGPVHVHRSTSRTSIITSQLANIQLSQPQDRQALAQQQQFEQQQQQQHKSASFIELKRNSSSSSFQRQQQVGSRMQPDRHQQQQQQRQHSHDSAASLSSQRHWTEDQMTPTTCNSNTTTMTNRIDPTGAMNDHQQRGAEANSRIQNWLLQSSGNLSISSGSKSSTSDATLPSSSGRSDNTATAYHLASSAGQMMRHEESMRAAPVANTSSTGHPLPPSTMAMRQQQQRQTTRTIIDHHHQLPPMARRSPSNLESRQLGGARSPRPAQPISMIVRSTSRQSMSELDEPGRLERHKVYETVETIVSGGDPNDGSHGAAISRRAQTATSSSAQISSRKVFAYPDSAAASVAAHLQQQQQEQLQRAQIIETRSVTTSSKQVFSSKRTMSPVVAQLGEHDPWAPQQSAPIGGGGVQSAHLISSSRPFDDFNEFDSLIGSAELDSHSSSSLLDQLRSRGYRSIMNQRMVGPGIQQQPQQHQTNPQTTTTTIEPDLVNSSSNSMMTMSSSGVGYGPSCSTEDSPVQVRGQGQQQQQQQQQRNQRDTH</sequence>
<keyword evidence="1" id="KW-0723">Serine/threonine-protein kinase</keyword>
<feature type="compositionally biased region" description="Basic and acidic residues" evidence="7">
    <location>
        <begin position="622"/>
        <end position="654"/>
    </location>
</feature>
<dbReference type="PANTHER" id="PTHR24346">
    <property type="entry name" value="MAP/MICROTUBULE AFFINITY-REGULATING KINASE"/>
    <property type="match status" value="1"/>
</dbReference>
<evidence type="ECO:0000256" key="3">
    <source>
        <dbReference type="ARBA" id="ARBA00022741"/>
    </source>
</evidence>
<feature type="region of interest" description="Disordered" evidence="7">
    <location>
        <begin position="76"/>
        <end position="97"/>
    </location>
</feature>
<feature type="compositionally biased region" description="Low complexity" evidence="7">
    <location>
        <begin position="1064"/>
        <end position="1078"/>
    </location>
</feature>
<feature type="compositionally biased region" description="Low complexity" evidence="7">
    <location>
        <begin position="1845"/>
        <end position="1855"/>
    </location>
</feature>
<feature type="region of interest" description="Disordered" evidence="7">
    <location>
        <begin position="1038"/>
        <end position="1082"/>
    </location>
</feature>
<feature type="region of interest" description="Disordered" evidence="7">
    <location>
        <begin position="1510"/>
        <end position="1633"/>
    </location>
</feature>
<dbReference type="Gene3D" id="1.10.510.10">
    <property type="entry name" value="Transferase(Phosphotransferase) domain 1"/>
    <property type="match status" value="1"/>
</dbReference>
<feature type="compositionally biased region" description="Low complexity" evidence="7">
    <location>
        <begin position="2113"/>
        <end position="2125"/>
    </location>
</feature>
<dbReference type="InterPro" id="IPR008271">
    <property type="entry name" value="Ser/Thr_kinase_AS"/>
</dbReference>
<evidence type="ECO:0000256" key="5">
    <source>
        <dbReference type="ARBA" id="ARBA00022840"/>
    </source>
</evidence>
<dbReference type="PROSITE" id="PS00107">
    <property type="entry name" value="PROTEIN_KINASE_ATP"/>
    <property type="match status" value="1"/>
</dbReference>
<feature type="compositionally biased region" description="Polar residues" evidence="7">
    <location>
        <begin position="928"/>
        <end position="939"/>
    </location>
</feature>
<dbReference type="FunFam" id="3.30.200.20:FF:000042">
    <property type="entry name" value="Aurora kinase A"/>
    <property type="match status" value="1"/>
</dbReference>
<feature type="compositionally biased region" description="Basic and acidic residues" evidence="7">
    <location>
        <begin position="582"/>
        <end position="604"/>
    </location>
</feature>
<feature type="compositionally biased region" description="Low complexity" evidence="7">
    <location>
        <begin position="1264"/>
        <end position="1276"/>
    </location>
</feature>
<evidence type="ECO:0000256" key="4">
    <source>
        <dbReference type="ARBA" id="ARBA00022777"/>
    </source>
</evidence>
<accession>A0A6G1SQ46</accession>
<dbReference type="FunFam" id="1.10.510.10:FF:000571">
    <property type="entry name" value="Maternal embryonic leucine zipper kinase"/>
    <property type="match status" value="1"/>
</dbReference>
<evidence type="ECO:0000256" key="2">
    <source>
        <dbReference type="ARBA" id="ARBA00022679"/>
    </source>
</evidence>
<feature type="compositionally biased region" description="Low complexity" evidence="7">
    <location>
        <begin position="1567"/>
        <end position="1577"/>
    </location>
</feature>
<feature type="domain" description="Protein kinase" evidence="8">
    <location>
        <begin position="101"/>
        <end position="352"/>
    </location>
</feature>
<dbReference type="EMBL" id="GGYP01007239">
    <property type="protein sequence ID" value="MDE52010.1"/>
    <property type="molecule type" value="Transcribed_RNA"/>
</dbReference>
<feature type="compositionally biased region" description="Low complexity" evidence="7">
    <location>
        <begin position="663"/>
        <end position="672"/>
    </location>
</feature>
<dbReference type="PROSITE" id="PS50011">
    <property type="entry name" value="PROTEIN_KINASE_DOM"/>
    <property type="match status" value="1"/>
</dbReference>
<evidence type="ECO:0000259" key="8">
    <source>
        <dbReference type="PROSITE" id="PS50011"/>
    </source>
</evidence>
<feature type="compositionally biased region" description="Basic residues" evidence="7">
    <location>
        <begin position="40"/>
        <end position="54"/>
    </location>
</feature>
<keyword evidence="2" id="KW-0808">Transferase</keyword>
<feature type="compositionally biased region" description="Low complexity" evidence="7">
    <location>
        <begin position="418"/>
        <end position="429"/>
    </location>
</feature>
<evidence type="ECO:0000313" key="9">
    <source>
        <dbReference type="EMBL" id="MDE52010.1"/>
    </source>
</evidence>
<keyword evidence="4 9" id="KW-0418">Kinase</keyword>
<keyword evidence="5 6" id="KW-0067">ATP-binding</keyword>
<feature type="compositionally biased region" description="Low complexity" evidence="7">
    <location>
        <begin position="550"/>
        <end position="566"/>
    </location>
</feature>
<feature type="compositionally biased region" description="Basic residues" evidence="7">
    <location>
        <begin position="750"/>
        <end position="766"/>
    </location>
</feature>
<dbReference type="InterPro" id="IPR000719">
    <property type="entry name" value="Prot_kinase_dom"/>
</dbReference>
<proteinExistence type="predicted"/>
<feature type="compositionally biased region" description="Low complexity" evidence="7">
    <location>
        <begin position="860"/>
        <end position="878"/>
    </location>
</feature>
<evidence type="ECO:0000256" key="1">
    <source>
        <dbReference type="ARBA" id="ARBA00022527"/>
    </source>
</evidence>
<dbReference type="Pfam" id="PF00069">
    <property type="entry name" value="Pkinase"/>
    <property type="match status" value="1"/>
</dbReference>
<feature type="region of interest" description="Disordered" evidence="7">
    <location>
        <begin position="548"/>
        <end position="970"/>
    </location>
</feature>
<gene>
    <name evidence="9" type="primary">NUAK1</name>
    <name evidence="9" type="ORF">g.9859</name>
</gene>
<feature type="compositionally biased region" description="Low complexity" evidence="7">
    <location>
        <begin position="2090"/>
        <end position="2106"/>
    </location>
</feature>
<dbReference type="GO" id="GO:0005737">
    <property type="term" value="C:cytoplasm"/>
    <property type="evidence" value="ECO:0007669"/>
    <property type="project" value="TreeGrafter"/>
</dbReference>
<feature type="compositionally biased region" description="Basic and acidic residues" evidence="7">
    <location>
        <begin position="1039"/>
        <end position="1063"/>
    </location>
</feature>
<protein>
    <submittedName>
        <fullName evidence="9">NUAK family SNF1-like kinase 1</fullName>
    </submittedName>
</protein>
<feature type="compositionally biased region" description="Basic and acidic residues" evidence="7">
    <location>
        <begin position="12"/>
        <end position="39"/>
    </location>
</feature>
<keyword evidence="3 6" id="KW-0547">Nucleotide-binding</keyword>
<dbReference type="InterPro" id="IPR011009">
    <property type="entry name" value="Kinase-like_dom_sf"/>
</dbReference>
<feature type="compositionally biased region" description="Polar residues" evidence="7">
    <location>
        <begin position="83"/>
        <end position="92"/>
    </location>
</feature>
<organism evidence="9">
    <name type="scientific">Aceria tosichella</name>
    <name type="common">wheat curl mite</name>
    <dbReference type="NCBI Taxonomy" id="561515"/>
    <lineage>
        <taxon>Eukaryota</taxon>
        <taxon>Metazoa</taxon>
        <taxon>Ecdysozoa</taxon>
        <taxon>Arthropoda</taxon>
        <taxon>Chelicerata</taxon>
        <taxon>Arachnida</taxon>
        <taxon>Acari</taxon>
        <taxon>Acariformes</taxon>
        <taxon>Trombidiformes</taxon>
        <taxon>Prostigmata</taxon>
        <taxon>Eupodina</taxon>
        <taxon>Eriophyoidea</taxon>
        <taxon>Eriophyidae</taxon>
        <taxon>Eriophyinae</taxon>
        <taxon>Aceriini</taxon>
        <taxon>Aceria</taxon>
    </lineage>
</organism>
<feature type="region of interest" description="Disordered" evidence="7">
    <location>
        <begin position="2087"/>
        <end position="2162"/>
    </location>
</feature>
<feature type="compositionally biased region" description="Basic and acidic residues" evidence="7">
    <location>
        <begin position="767"/>
        <end position="783"/>
    </location>
</feature>
<feature type="compositionally biased region" description="Basic and acidic residues" evidence="7">
    <location>
        <begin position="893"/>
        <end position="903"/>
    </location>
</feature>
<feature type="compositionally biased region" description="Low complexity" evidence="7">
    <location>
        <begin position="1682"/>
        <end position="1695"/>
    </location>
</feature>
<feature type="region of interest" description="Disordered" evidence="7">
    <location>
        <begin position="418"/>
        <end position="469"/>
    </location>
</feature>
<name>A0A6G1SQ46_9ACAR</name>
<feature type="region of interest" description="Disordered" evidence="7">
    <location>
        <begin position="1261"/>
        <end position="1293"/>
    </location>
</feature>
<feature type="region of interest" description="Disordered" evidence="7">
    <location>
        <begin position="1341"/>
        <end position="1371"/>
    </location>
</feature>
<feature type="compositionally biased region" description="Polar residues" evidence="7">
    <location>
        <begin position="1579"/>
        <end position="1600"/>
    </location>
</feature>
<feature type="compositionally biased region" description="Basic residues" evidence="7">
    <location>
        <begin position="1394"/>
        <end position="1407"/>
    </location>
</feature>
<feature type="compositionally biased region" description="Low complexity" evidence="7">
    <location>
        <begin position="1937"/>
        <end position="1953"/>
    </location>
</feature>
<dbReference type="SMART" id="SM00220">
    <property type="entry name" value="S_TKc"/>
    <property type="match status" value="1"/>
</dbReference>
<dbReference type="InterPro" id="IPR017441">
    <property type="entry name" value="Protein_kinase_ATP_BS"/>
</dbReference>
<feature type="compositionally biased region" description="Low complexity" evidence="7">
    <location>
        <begin position="1731"/>
        <end position="1744"/>
    </location>
</feature>
<feature type="compositionally biased region" description="Low complexity" evidence="7">
    <location>
        <begin position="1408"/>
        <end position="1420"/>
    </location>
</feature>
<feature type="compositionally biased region" description="Low complexity" evidence="7">
    <location>
        <begin position="1649"/>
        <end position="1669"/>
    </location>
</feature>
<feature type="region of interest" description="Disordered" evidence="7">
    <location>
        <begin position="1393"/>
        <end position="1462"/>
    </location>
</feature>
<dbReference type="SUPFAM" id="SSF56112">
    <property type="entry name" value="Protein kinase-like (PK-like)"/>
    <property type="match status" value="1"/>
</dbReference>
<feature type="compositionally biased region" description="Low complexity" evidence="7">
    <location>
        <begin position="904"/>
        <end position="923"/>
    </location>
</feature>
<dbReference type="PROSITE" id="PS00108">
    <property type="entry name" value="PROTEIN_KINASE_ST"/>
    <property type="match status" value="1"/>
</dbReference>
<dbReference type="GO" id="GO:0035556">
    <property type="term" value="P:intracellular signal transduction"/>
    <property type="evidence" value="ECO:0007669"/>
    <property type="project" value="TreeGrafter"/>
</dbReference>
<evidence type="ECO:0000256" key="6">
    <source>
        <dbReference type="PROSITE-ProRule" id="PRU10141"/>
    </source>
</evidence>
<feature type="compositionally biased region" description="Polar residues" evidence="7">
    <location>
        <begin position="1895"/>
        <end position="1904"/>
    </location>
</feature>
<reference evidence="9" key="1">
    <citation type="submission" date="2018-10" db="EMBL/GenBank/DDBJ databases">
        <title>Transcriptome assembly of Aceria tosichella (Wheat curl mite) Type 2.</title>
        <authorList>
            <person name="Scully E.D."/>
            <person name="Geib S.M."/>
            <person name="Palmer N.A."/>
            <person name="Gupta A.K."/>
            <person name="Sarath G."/>
            <person name="Tatineni S."/>
        </authorList>
    </citation>
    <scope>NUCLEOTIDE SEQUENCE</scope>
    <source>
        <strain evidence="9">LincolnNE</strain>
    </source>
</reference>
<feature type="compositionally biased region" description="Polar residues" evidence="7">
    <location>
        <begin position="430"/>
        <end position="443"/>
    </location>
</feature>
<feature type="region of interest" description="Disordered" evidence="7">
    <location>
        <begin position="1777"/>
        <end position="1907"/>
    </location>
</feature>
<feature type="compositionally biased region" description="Polar residues" evidence="7">
    <location>
        <begin position="1544"/>
        <end position="1566"/>
    </location>
</feature>
<dbReference type="GO" id="GO:0005524">
    <property type="term" value="F:ATP binding"/>
    <property type="evidence" value="ECO:0007669"/>
    <property type="project" value="UniProtKB-UniRule"/>
</dbReference>
<dbReference type="PANTHER" id="PTHR24346:SF93">
    <property type="entry name" value="NUAK FAMILY SNF1-LIKE KINASE 1"/>
    <property type="match status" value="1"/>
</dbReference>
<feature type="compositionally biased region" description="Basic and acidic residues" evidence="7">
    <location>
        <begin position="445"/>
        <end position="454"/>
    </location>
</feature>
<dbReference type="GO" id="GO:0000226">
    <property type="term" value="P:microtubule cytoskeleton organization"/>
    <property type="evidence" value="ECO:0007669"/>
    <property type="project" value="TreeGrafter"/>
</dbReference>
<evidence type="ECO:0000256" key="7">
    <source>
        <dbReference type="SAM" id="MobiDB-lite"/>
    </source>
</evidence>
<feature type="binding site" evidence="6">
    <location>
        <position position="134"/>
    </location>
    <ligand>
        <name>ATP</name>
        <dbReference type="ChEBI" id="CHEBI:30616"/>
    </ligand>
</feature>
<feature type="region of interest" description="Disordered" evidence="7">
    <location>
        <begin position="1924"/>
        <end position="1953"/>
    </location>
</feature>
<feature type="region of interest" description="Disordered" evidence="7">
    <location>
        <begin position="362"/>
        <end position="388"/>
    </location>
</feature>
<dbReference type="GO" id="GO:0050321">
    <property type="term" value="F:tau-protein kinase activity"/>
    <property type="evidence" value="ECO:0007669"/>
    <property type="project" value="TreeGrafter"/>
</dbReference>
<feature type="compositionally biased region" description="Low complexity" evidence="7">
    <location>
        <begin position="2140"/>
        <end position="2156"/>
    </location>
</feature>
<feature type="region of interest" description="Disordered" evidence="7">
    <location>
        <begin position="1649"/>
        <end position="1762"/>
    </location>
</feature>
<feature type="compositionally biased region" description="Low complexity" evidence="7">
    <location>
        <begin position="1777"/>
        <end position="1796"/>
    </location>
</feature>